<dbReference type="EMBL" id="JADQDQ010000006">
    <property type="protein sequence ID" value="MBF9238494.1"/>
    <property type="molecule type" value="Genomic_DNA"/>
</dbReference>
<sequence length="125" mass="12679">MFPAAFLLRFTALLVLWMGALAGPRPVAAAAAGEFSTVRAADHTPSPAALLLSQLQGQALVAVEAQDPGLPPLVPAGPAYLGAALAFHRAAAVLTAGLLPVARPRALPAGIRARLLRPVLSPNAP</sequence>
<proteinExistence type="predicted"/>
<dbReference type="Proteomes" id="UP000597617">
    <property type="component" value="Unassembled WGS sequence"/>
</dbReference>
<protein>
    <submittedName>
        <fullName evidence="2">Uncharacterized protein</fullName>
    </submittedName>
</protein>
<name>A0ABS0IJE6_9BACT</name>
<reference evidence="2 3" key="1">
    <citation type="submission" date="2020-11" db="EMBL/GenBank/DDBJ databases">
        <authorList>
            <person name="Kim M.K."/>
        </authorList>
    </citation>
    <scope>NUCLEOTIDE SEQUENCE [LARGE SCALE GENOMIC DNA]</scope>
    <source>
        <strain evidence="2 3">BT683</strain>
    </source>
</reference>
<keyword evidence="1" id="KW-0732">Signal</keyword>
<organism evidence="2 3">
    <name type="scientific">Hymenobacter jeongseonensis</name>
    <dbReference type="NCBI Taxonomy" id="2791027"/>
    <lineage>
        <taxon>Bacteria</taxon>
        <taxon>Pseudomonadati</taxon>
        <taxon>Bacteroidota</taxon>
        <taxon>Cytophagia</taxon>
        <taxon>Cytophagales</taxon>
        <taxon>Hymenobacteraceae</taxon>
        <taxon>Hymenobacter</taxon>
    </lineage>
</organism>
<evidence type="ECO:0000313" key="3">
    <source>
        <dbReference type="Proteomes" id="UP000597617"/>
    </source>
</evidence>
<feature type="chain" id="PRO_5046226849" evidence="1">
    <location>
        <begin position="23"/>
        <end position="125"/>
    </location>
</feature>
<comment type="caution">
    <text evidence="2">The sequence shown here is derived from an EMBL/GenBank/DDBJ whole genome shotgun (WGS) entry which is preliminary data.</text>
</comment>
<evidence type="ECO:0000256" key="1">
    <source>
        <dbReference type="SAM" id="SignalP"/>
    </source>
</evidence>
<gene>
    <name evidence="2" type="ORF">I2I05_13895</name>
</gene>
<keyword evidence="3" id="KW-1185">Reference proteome</keyword>
<feature type="signal peptide" evidence="1">
    <location>
        <begin position="1"/>
        <end position="22"/>
    </location>
</feature>
<evidence type="ECO:0000313" key="2">
    <source>
        <dbReference type="EMBL" id="MBF9238494.1"/>
    </source>
</evidence>
<accession>A0ABS0IJE6</accession>